<dbReference type="EMBL" id="GBXM01036859">
    <property type="protein sequence ID" value="JAH71718.1"/>
    <property type="molecule type" value="Transcribed_RNA"/>
</dbReference>
<reference evidence="1" key="1">
    <citation type="submission" date="2014-11" db="EMBL/GenBank/DDBJ databases">
        <authorList>
            <person name="Amaro Gonzalez C."/>
        </authorList>
    </citation>
    <scope>NUCLEOTIDE SEQUENCE</scope>
</reference>
<evidence type="ECO:0000313" key="1">
    <source>
        <dbReference type="EMBL" id="JAH71718.1"/>
    </source>
</evidence>
<proteinExistence type="predicted"/>
<reference evidence="1" key="2">
    <citation type="journal article" date="2015" name="Fish Shellfish Immunol.">
        <title>Early steps in the European eel (Anguilla anguilla)-Vibrio vulnificus interaction in the gills: Role of the RtxA13 toxin.</title>
        <authorList>
            <person name="Callol A."/>
            <person name="Pajuelo D."/>
            <person name="Ebbesson L."/>
            <person name="Teles M."/>
            <person name="MacKenzie S."/>
            <person name="Amaro C."/>
        </authorList>
    </citation>
    <scope>NUCLEOTIDE SEQUENCE</scope>
</reference>
<accession>A0A0E9V370</accession>
<name>A0A0E9V370_ANGAN</name>
<organism evidence="1">
    <name type="scientific">Anguilla anguilla</name>
    <name type="common">European freshwater eel</name>
    <name type="synonym">Muraena anguilla</name>
    <dbReference type="NCBI Taxonomy" id="7936"/>
    <lineage>
        <taxon>Eukaryota</taxon>
        <taxon>Metazoa</taxon>
        <taxon>Chordata</taxon>
        <taxon>Craniata</taxon>
        <taxon>Vertebrata</taxon>
        <taxon>Euteleostomi</taxon>
        <taxon>Actinopterygii</taxon>
        <taxon>Neopterygii</taxon>
        <taxon>Teleostei</taxon>
        <taxon>Anguilliformes</taxon>
        <taxon>Anguillidae</taxon>
        <taxon>Anguilla</taxon>
    </lineage>
</organism>
<protein>
    <submittedName>
        <fullName evidence="1">Uncharacterized protein</fullName>
    </submittedName>
</protein>
<sequence>MGTLSEFWE</sequence>